<proteinExistence type="predicted"/>
<dbReference type="Proteomes" id="UP000076193">
    <property type="component" value="Plasmid unnamed3"/>
</dbReference>
<name>A0ACD5FGJ4_RHILE</name>
<accession>A0ACD5FGJ4</accession>
<dbReference type="EMBL" id="CP171847">
    <property type="protein sequence ID" value="XKQ44528.1"/>
    <property type="molecule type" value="Genomic_DNA"/>
</dbReference>
<evidence type="ECO:0000313" key="1">
    <source>
        <dbReference type="EMBL" id="XKQ44528.1"/>
    </source>
</evidence>
<geneLocation type="plasmid" evidence="1 2">
    <name>unnamed3</name>
</geneLocation>
<reference evidence="1" key="1">
    <citation type="submission" date="2024-10" db="EMBL/GenBank/DDBJ databases">
        <title>Strain of Rhizobium-related bacteria isolated fromm roots of Vavilovia formosa.</title>
        <authorList>
            <person name="Kimeklis A."/>
            <person name="Afonin A."/>
        </authorList>
    </citation>
    <scope>NUCLEOTIDE SEQUENCE</scope>
    <source>
        <strain evidence="1">Vaf12</strain>
    </source>
</reference>
<keyword evidence="1" id="KW-0614">Plasmid</keyword>
<gene>
    <name evidence="1" type="ORF">A4A59_033695</name>
</gene>
<evidence type="ECO:0000313" key="2">
    <source>
        <dbReference type="Proteomes" id="UP000076193"/>
    </source>
</evidence>
<protein>
    <submittedName>
        <fullName evidence="1">CHAT domain-containing protein</fullName>
    </submittedName>
</protein>
<sequence length="732" mass="80071">MASVGPRPEIALQLALPVWDAMAESLPAELQLTGSLIETICQSIAISIGEAAIGCGEADAAIRIADLVKGRFENGAPSIEENAIRGLIQKLRLAEARERYARIPSSPDLDRLLRDWRPVTRPDDILRPMPIDTRSHRERLDTAAREAAKAWIPDQRRLQRAQDTFRSELRSASDIAEFDAARAEMDAVLDLVEVQVANEVADNASEIFHQQIFRYQVAARRVERLVPTEVGNHQQARHAVNFAASVLSNTARTEEMLRAALSDLQSALAWFVLKANISGTAEANWALGLVHEELNEGPEALACYQTVLDILISAAHDLHDPAARAATMRSFPNVYPKIVRLGLRYGKVGIAFNASEVLRGTAYLRSAGPAFRAEDTPIVGWHYLSTFVDDEGCVVFLRLGDGTLYAHRPQIGREELDALTSRVPPADWHRSRLRDAGSPRGPLSSLLLPLRHAFSDGRMQSGDHLAVALDYPLNLVPLHYLDVLNRPIVHDLSFSRVASLGDAIDIDRAIVGGPVASACLVVIPAADNADRELHMQSAEEAIDPIREMVTLRRIKEDDTDKSSVQYALRNAQLVHIQAHGFFPLASPAETVDPLLQAGLLVSSNGEWPDRSRPELYLMSAREIIDGGPSGAMHVSLAACVSGLGRPGSAGDMLGTEFALRSLGVASVTASHWHVDLETASSFHAAFYRSWIVEGKSRAAAWRSAVLSLMAAYGANERDWARACAFSLYGSWR</sequence>
<organism evidence="1 2">
    <name type="scientific">Rhizobium leguminosarum</name>
    <dbReference type="NCBI Taxonomy" id="384"/>
    <lineage>
        <taxon>Bacteria</taxon>
        <taxon>Pseudomonadati</taxon>
        <taxon>Pseudomonadota</taxon>
        <taxon>Alphaproteobacteria</taxon>
        <taxon>Hyphomicrobiales</taxon>
        <taxon>Rhizobiaceae</taxon>
        <taxon>Rhizobium/Agrobacterium group</taxon>
        <taxon>Rhizobium</taxon>
    </lineage>
</organism>